<dbReference type="InterPro" id="IPR052963">
    <property type="entry name" value="Pantetheine_PDE"/>
</dbReference>
<dbReference type="AlphaFoldDB" id="A0A7S0NSL9"/>
<organism evidence="1">
    <name type="scientific">Calcidiscus leptoporus</name>
    <dbReference type="NCBI Taxonomy" id="127549"/>
    <lineage>
        <taxon>Eukaryota</taxon>
        <taxon>Haptista</taxon>
        <taxon>Haptophyta</taxon>
        <taxon>Prymnesiophyceae</taxon>
        <taxon>Coccolithales</taxon>
        <taxon>Calcidiscaceae</taxon>
        <taxon>Calcidiscus</taxon>
    </lineage>
</organism>
<proteinExistence type="predicted"/>
<reference evidence="1" key="1">
    <citation type="submission" date="2021-01" db="EMBL/GenBank/DDBJ databases">
        <authorList>
            <person name="Corre E."/>
            <person name="Pelletier E."/>
            <person name="Niang G."/>
            <person name="Scheremetjew M."/>
            <person name="Finn R."/>
            <person name="Kale V."/>
            <person name="Holt S."/>
            <person name="Cochrane G."/>
            <person name="Meng A."/>
            <person name="Brown T."/>
            <person name="Cohen L."/>
        </authorList>
    </citation>
    <scope>NUCLEOTIDE SEQUENCE</scope>
    <source>
        <strain evidence="1">RCC1130</strain>
    </source>
</reference>
<accession>A0A7S0NSL9</accession>
<name>A0A7S0NSL9_9EUKA</name>
<dbReference type="PANTHER" id="PTHR36492:SF2">
    <property type="entry name" value="[ACYL-CARRIER-PROTEIN] PHOSPHODIESTERASE PPTH"/>
    <property type="match status" value="1"/>
</dbReference>
<dbReference type="EMBL" id="HBER01013491">
    <property type="protein sequence ID" value="CAD8531463.1"/>
    <property type="molecule type" value="Transcribed_RNA"/>
</dbReference>
<evidence type="ECO:0000313" key="1">
    <source>
        <dbReference type="EMBL" id="CAD8531463.1"/>
    </source>
</evidence>
<protein>
    <submittedName>
        <fullName evidence="1">Uncharacterized protein</fullName>
    </submittedName>
</protein>
<sequence length="124" mass="13349">MRHTHFGWDGRIDGVRYVQAALATPHERARRPASLAVGDFYPGTGSLAPICVFEASRGLPAPWRAAWSDHYARAPRAPSDTRPAPWVVEHVGGAACQHALAAQAARATRARAIPGLGPVWKPVQ</sequence>
<dbReference type="PANTHER" id="PTHR36492">
    <property type="match status" value="1"/>
</dbReference>
<gene>
    <name evidence="1" type="ORF">CLEP1334_LOCUS6715</name>
</gene>